<evidence type="ECO:0000256" key="6">
    <source>
        <dbReference type="ARBA" id="ARBA00022670"/>
    </source>
</evidence>
<feature type="signal peptide" evidence="14">
    <location>
        <begin position="1"/>
        <end position="29"/>
    </location>
</feature>
<evidence type="ECO:0000256" key="2">
    <source>
        <dbReference type="ARBA" id="ARBA00004752"/>
    </source>
</evidence>
<dbReference type="Proteomes" id="UP001597196">
    <property type="component" value="Unassembled WGS sequence"/>
</dbReference>
<dbReference type="InterPro" id="IPR015956">
    <property type="entry name" value="Peniciliin-bd_prot_C_sf"/>
</dbReference>
<name>A0ABW4CFH6_9LACO</name>
<evidence type="ECO:0000256" key="10">
    <source>
        <dbReference type="ARBA" id="ARBA00022984"/>
    </source>
</evidence>
<dbReference type="InterPro" id="IPR018044">
    <property type="entry name" value="Peptidase_S11"/>
</dbReference>
<organism evidence="17 18">
    <name type="scientific">Lacticaseibacillus mingshuiensis</name>
    <dbReference type="NCBI Taxonomy" id="2799574"/>
    <lineage>
        <taxon>Bacteria</taxon>
        <taxon>Bacillati</taxon>
        <taxon>Bacillota</taxon>
        <taxon>Bacilli</taxon>
        <taxon>Lactobacillales</taxon>
        <taxon>Lactobacillaceae</taxon>
        <taxon>Lacticaseibacillus</taxon>
    </lineage>
</organism>
<comment type="function">
    <text evidence="1">Removes C-terminal D-alanyl residues from sugar-peptide cell wall precursors.</text>
</comment>
<comment type="catalytic activity">
    <reaction evidence="12">
        <text>Preferential cleavage: (Ac)2-L-Lys-D-Ala-|-D-Ala. Also transpeptidation of peptidyl-alanyl moieties that are N-acyl substituents of D-alanine.</text>
        <dbReference type="EC" id="3.4.16.4"/>
    </reaction>
</comment>
<comment type="similarity">
    <text evidence="3 13">Belongs to the peptidase S11 family.</text>
</comment>
<evidence type="ECO:0000256" key="7">
    <source>
        <dbReference type="ARBA" id="ARBA00022729"/>
    </source>
</evidence>
<feature type="domain" description="Peptidase S11 D-alanyl-D-alanine carboxypeptidase A N-terminal" evidence="15">
    <location>
        <begin position="36"/>
        <end position="291"/>
    </location>
</feature>
<dbReference type="EC" id="3.4.16.4" evidence="4"/>
<keyword evidence="7 14" id="KW-0732">Signal</keyword>
<evidence type="ECO:0000256" key="12">
    <source>
        <dbReference type="ARBA" id="ARBA00034000"/>
    </source>
</evidence>
<keyword evidence="11" id="KW-0961">Cell wall biogenesis/degradation</keyword>
<keyword evidence="9" id="KW-0133">Cell shape</keyword>
<dbReference type="EMBL" id="JBHTOC010000004">
    <property type="protein sequence ID" value="MFD1429283.1"/>
    <property type="molecule type" value="Genomic_DNA"/>
</dbReference>
<dbReference type="GO" id="GO:0016787">
    <property type="term" value="F:hydrolase activity"/>
    <property type="evidence" value="ECO:0007669"/>
    <property type="project" value="UniProtKB-KW"/>
</dbReference>
<dbReference type="Gene3D" id="3.40.710.10">
    <property type="entry name" value="DD-peptidase/beta-lactamase superfamily"/>
    <property type="match status" value="1"/>
</dbReference>
<evidence type="ECO:0000256" key="8">
    <source>
        <dbReference type="ARBA" id="ARBA00022801"/>
    </source>
</evidence>
<evidence type="ECO:0000256" key="4">
    <source>
        <dbReference type="ARBA" id="ARBA00012448"/>
    </source>
</evidence>
<reference evidence="18" key="1">
    <citation type="journal article" date="2019" name="Int. J. Syst. Evol. Microbiol.">
        <title>The Global Catalogue of Microorganisms (GCM) 10K type strain sequencing project: providing services to taxonomists for standard genome sequencing and annotation.</title>
        <authorList>
            <consortium name="The Broad Institute Genomics Platform"/>
            <consortium name="The Broad Institute Genome Sequencing Center for Infectious Disease"/>
            <person name="Wu L."/>
            <person name="Ma J."/>
        </authorList>
    </citation>
    <scope>NUCLEOTIDE SEQUENCE [LARGE SCALE GENOMIC DNA]</scope>
    <source>
        <strain evidence="18">CCM 8980</strain>
    </source>
</reference>
<dbReference type="InterPro" id="IPR037167">
    <property type="entry name" value="Peptidase_S11_C_sf"/>
</dbReference>
<dbReference type="Pfam" id="PF07943">
    <property type="entry name" value="PBP5_C"/>
    <property type="match status" value="1"/>
</dbReference>
<dbReference type="Gene3D" id="2.60.410.10">
    <property type="entry name" value="D-Ala-D-Ala carboxypeptidase, C-terminal domain"/>
    <property type="match status" value="1"/>
</dbReference>
<dbReference type="PANTHER" id="PTHR21581:SF11">
    <property type="entry name" value="D-ALANYL-D-ALANINE CARBOXYPEPTIDASE DACA"/>
    <property type="match status" value="1"/>
</dbReference>
<proteinExistence type="inferred from homology"/>
<keyword evidence="5" id="KW-0121">Carboxypeptidase</keyword>
<dbReference type="Pfam" id="PF00768">
    <property type="entry name" value="Peptidase_S11"/>
    <property type="match status" value="1"/>
</dbReference>
<feature type="domain" description="Peptidase S11 D-Ala-D-Ala carboxypeptidase A C-terminal" evidence="16">
    <location>
        <begin position="314"/>
        <end position="404"/>
    </location>
</feature>
<keyword evidence="8 17" id="KW-0378">Hydrolase</keyword>
<evidence type="ECO:0000256" key="1">
    <source>
        <dbReference type="ARBA" id="ARBA00003217"/>
    </source>
</evidence>
<keyword evidence="6" id="KW-0645">Protease</keyword>
<protein>
    <recommendedName>
        <fullName evidence="4">serine-type D-Ala-D-Ala carboxypeptidase</fullName>
        <ecNumber evidence="4">3.4.16.4</ecNumber>
    </recommendedName>
</protein>
<dbReference type="PRINTS" id="PR00725">
    <property type="entry name" value="DADACBPTASE1"/>
</dbReference>
<evidence type="ECO:0000259" key="16">
    <source>
        <dbReference type="Pfam" id="PF07943"/>
    </source>
</evidence>
<dbReference type="PANTHER" id="PTHR21581">
    <property type="entry name" value="D-ALANYL-D-ALANINE CARBOXYPEPTIDASE"/>
    <property type="match status" value="1"/>
</dbReference>
<accession>A0ABW4CFH6</accession>
<dbReference type="InterPro" id="IPR001967">
    <property type="entry name" value="Peptidase_S11_N"/>
</dbReference>
<dbReference type="InterPro" id="IPR012338">
    <property type="entry name" value="Beta-lactam/transpept-like"/>
</dbReference>
<sequence length="440" mass="47018">MSKKFWRHLATLAAAVLLGFGGIATTSAAAPVAAAETSVDINAKAALAIDEASGKVLYAKNADTPLPIASMTKMISIYLVLQAIKNGDLKWTDTLTPDSGIYKISQDTSLSNVPLRADGKYTVKELYQASLIYSANAAMMLLGNGVAGTQVKFVDMMRDQLKKWGINDATIVNATGLTNNALTADRYPGTGENDENTMTAKDLAQVAQHLLKDFPEVLDTTSIPTMTFRAGTSDATRMDSFDWMLKGLISARTELPVDGLKTGTTDAAGDCFTGTVKKDGHRIITVVMHANGSKTTRRFDETTKLMSYALNNWKQMTVLKKGQAIKGSTNYTVPKGNTTSLKAAADKTITLWVPKSTTAQDITIATKKTAIVGKKNELEAPVKKGTTVAGLTITVKGDTLGYVNGGKTETASVKLAHGTAKANFFVLLFRGIGDFFSNLF</sequence>
<comment type="pathway">
    <text evidence="2">Cell wall biogenesis; peptidoglycan biosynthesis.</text>
</comment>
<evidence type="ECO:0000256" key="11">
    <source>
        <dbReference type="ARBA" id="ARBA00023316"/>
    </source>
</evidence>
<keyword evidence="18" id="KW-1185">Reference proteome</keyword>
<feature type="chain" id="PRO_5045221989" description="serine-type D-Ala-D-Ala carboxypeptidase" evidence="14">
    <location>
        <begin position="30"/>
        <end position="440"/>
    </location>
</feature>
<evidence type="ECO:0000256" key="5">
    <source>
        <dbReference type="ARBA" id="ARBA00022645"/>
    </source>
</evidence>
<evidence type="ECO:0000313" key="17">
    <source>
        <dbReference type="EMBL" id="MFD1429283.1"/>
    </source>
</evidence>
<keyword evidence="10" id="KW-0573">Peptidoglycan synthesis</keyword>
<evidence type="ECO:0000259" key="15">
    <source>
        <dbReference type="Pfam" id="PF00768"/>
    </source>
</evidence>
<dbReference type="SUPFAM" id="SSF69189">
    <property type="entry name" value="Penicillin-binding protein associated domain"/>
    <property type="match status" value="1"/>
</dbReference>
<dbReference type="RefSeq" id="WP_225877872.1">
    <property type="nucleotide sequence ID" value="NZ_BOLQ01000003.1"/>
</dbReference>
<comment type="caution">
    <text evidence="17">The sequence shown here is derived from an EMBL/GenBank/DDBJ whole genome shotgun (WGS) entry which is preliminary data.</text>
</comment>
<evidence type="ECO:0000256" key="14">
    <source>
        <dbReference type="SAM" id="SignalP"/>
    </source>
</evidence>
<evidence type="ECO:0000313" key="18">
    <source>
        <dbReference type="Proteomes" id="UP001597196"/>
    </source>
</evidence>
<dbReference type="InterPro" id="IPR012907">
    <property type="entry name" value="Peptidase_S11_C"/>
</dbReference>
<evidence type="ECO:0000256" key="3">
    <source>
        <dbReference type="ARBA" id="ARBA00007164"/>
    </source>
</evidence>
<gene>
    <name evidence="17" type="ORF">ACFQ4P_03330</name>
</gene>
<dbReference type="SUPFAM" id="SSF56601">
    <property type="entry name" value="beta-lactamase/transpeptidase-like"/>
    <property type="match status" value="1"/>
</dbReference>
<evidence type="ECO:0000256" key="13">
    <source>
        <dbReference type="RuleBase" id="RU004016"/>
    </source>
</evidence>
<evidence type="ECO:0000256" key="9">
    <source>
        <dbReference type="ARBA" id="ARBA00022960"/>
    </source>
</evidence>